<evidence type="ECO:0000313" key="4">
    <source>
        <dbReference type="Proteomes" id="UP001156691"/>
    </source>
</evidence>
<dbReference type="Gene3D" id="1.20.1050.10">
    <property type="match status" value="1"/>
</dbReference>
<dbReference type="SUPFAM" id="SSF47616">
    <property type="entry name" value="GST C-terminal domain-like"/>
    <property type="match status" value="1"/>
</dbReference>
<keyword evidence="4" id="KW-1185">Reference proteome</keyword>
<reference evidence="4" key="1">
    <citation type="journal article" date="2019" name="Int. J. Syst. Evol. Microbiol.">
        <title>The Global Catalogue of Microorganisms (GCM) 10K type strain sequencing project: providing services to taxonomists for standard genome sequencing and annotation.</title>
        <authorList>
            <consortium name="The Broad Institute Genomics Platform"/>
            <consortium name="The Broad Institute Genome Sequencing Center for Infectious Disease"/>
            <person name="Wu L."/>
            <person name="Ma J."/>
        </authorList>
    </citation>
    <scope>NUCLEOTIDE SEQUENCE [LARGE SCALE GENOMIC DNA]</scope>
    <source>
        <strain evidence="4">NBRC 112416</strain>
    </source>
</reference>
<dbReference type="PROSITE" id="PS50404">
    <property type="entry name" value="GST_NTER"/>
    <property type="match status" value="1"/>
</dbReference>
<dbReference type="SUPFAM" id="SSF52833">
    <property type="entry name" value="Thioredoxin-like"/>
    <property type="match status" value="1"/>
</dbReference>
<dbReference type="InterPro" id="IPR010987">
    <property type="entry name" value="Glutathione-S-Trfase_C-like"/>
</dbReference>
<dbReference type="Pfam" id="PF00043">
    <property type="entry name" value="GST_C"/>
    <property type="match status" value="1"/>
</dbReference>
<proteinExistence type="predicted"/>
<dbReference type="InterPro" id="IPR004045">
    <property type="entry name" value="Glutathione_S-Trfase_N"/>
</dbReference>
<organism evidence="3 4">
    <name type="scientific">Devosia nitrariae</name>
    <dbReference type="NCBI Taxonomy" id="2071872"/>
    <lineage>
        <taxon>Bacteria</taxon>
        <taxon>Pseudomonadati</taxon>
        <taxon>Pseudomonadota</taxon>
        <taxon>Alphaproteobacteria</taxon>
        <taxon>Hyphomicrobiales</taxon>
        <taxon>Devosiaceae</taxon>
        <taxon>Devosia</taxon>
    </lineage>
</organism>
<feature type="domain" description="GST N-terminal" evidence="1">
    <location>
        <begin position="1"/>
        <end position="79"/>
    </location>
</feature>
<evidence type="ECO:0000313" key="3">
    <source>
        <dbReference type="EMBL" id="GLQ53427.1"/>
    </source>
</evidence>
<protein>
    <submittedName>
        <fullName evidence="3">Glutathione S-transferase</fullName>
    </submittedName>
</protein>
<dbReference type="Pfam" id="PF13409">
    <property type="entry name" value="GST_N_2"/>
    <property type="match status" value="1"/>
</dbReference>
<evidence type="ECO:0000259" key="2">
    <source>
        <dbReference type="PROSITE" id="PS50405"/>
    </source>
</evidence>
<dbReference type="Gene3D" id="3.40.30.10">
    <property type="entry name" value="Glutaredoxin"/>
    <property type="match status" value="1"/>
</dbReference>
<dbReference type="CDD" id="cd00570">
    <property type="entry name" value="GST_N_family"/>
    <property type="match status" value="1"/>
</dbReference>
<dbReference type="CDD" id="cd00299">
    <property type="entry name" value="GST_C_family"/>
    <property type="match status" value="1"/>
</dbReference>
<dbReference type="InterPro" id="IPR036249">
    <property type="entry name" value="Thioredoxin-like_sf"/>
</dbReference>
<evidence type="ECO:0000259" key="1">
    <source>
        <dbReference type="PROSITE" id="PS50404"/>
    </source>
</evidence>
<comment type="caution">
    <text evidence="3">The sequence shown here is derived from an EMBL/GenBank/DDBJ whole genome shotgun (WGS) entry which is preliminary data.</text>
</comment>
<dbReference type="Proteomes" id="UP001156691">
    <property type="component" value="Unassembled WGS sequence"/>
</dbReference>
<dbReference type="InterPro" id="IPR004046">
    <property type="entry name" value="GST_C"/>
</dbReference>
<dbReference type="PROSITE" id="PS50405">
    <property type="entry name" value="GST_CTER"/>
    <property type="match status" value="1"/>
</dbReference>
<dbReference type="RefSeq" id="WP_284338872.1">
    <property type="nucleotide sequence ID" value="NZ_BSNS01000003.1"/>
</dbReference>
<name>A0ABQ5W0C3_9HYPH</name>
<accession>A0ABQ5W0C3</accession>
<dbReference type="EMBL" id="BSNS01000003">
    <property type="protein sequence ID" value="GLQ53427.1"/>
    <property type="molecule type" value="Genomic_DNA"/>
</dbReference>
<gene>
    <name evidence="3" type="ORF">GCM10010862_06850</name>
</gene>
<dbReference type="PANTHER" id="PTHR44051:SF8">
    <property type="entry name" value="GLUTATHIONE S-TRANSFERASE GSTA"/>
    <property type="match status" value="1"/>
</dbReference>
<feature type="domain" description="GST C-terminal" evidence="2">
    <location>
        <begin position="87"/>
        <end position="216"/>
    </location>
</feature>
<dbReference type="InterPro" id="IPR036282">
    <property type="entry name" value="Glutathione-S-Trfase_C_sf"/>
</dbReference>
<sequence>MPTLLHHPLDPSARIARLMLAEYGVPVDLEEIKPWLREPDFLDINPAASVPVLIEDEAISAVGLLATIFTVEERHAPSTVAGLLPPVGSERAEMWRLFEWVTGKFNDEVTRYVLEEKIAKRDQRGSTPDTGVLRAAKTNLHEHLLYFGWLFASRRWIAGDEMSLADFALAAHISTLDYVGDIDWDAAGEMRDWYSRIKSRPAFRTLLNDRVIALPPQARYADLDF</sequence>
<dbReference type="PANTHER" id="PTHR44051">
    <property type="entry name" value="GLUTATHIONE S-TRANSFERASE-RELATED"/>
    <property type="match status" value="1"/>
</dbReference>